<dbReference type="Pfam" id="PF01035">
    <property type="entry name" value="DNA_binding_1"/>
    <property type="match status" value="1"/>
</dbReference>
<keyword evidence="6" id="KW-0227">DNA damage</keyword>
<evidence type="ECO:0000256" key="8">
    <source>
        <dbReference type="ARBA" id="ARBA00049348"/>
    </source>
</evidence>
<evidence type="ECO:0000256" key="7">
    <source>
        <dbReference type="ARBA" id="ARBA00023204"/>
    </source>
</evidence>
<dbReference type="GO" id="GO:0006281">
    <property type="term" value="P:DNA repair"/>
    <property type="evidence" value="ECO:0007669"/>
    <property type="project" value="UniProtKB-KW"/>
</dbReference>
<name>A0A0R1XAK0_9LACO</name>
<keyword evidence="7" id="KW-0234">DNA repair</keyword>
<dbReference type="InterPro" id="IPR036631">
    <property type="entry name" value="MGMT_N_sf"/>
</dbReference>
<evidence type="ECO:0000256" key="3">
    <source>
        <dbReference type="ARBA" id="ARBA00011918"/>
    </source>
</evidence>
<sequence>MLTEYLTTAVHSPWGEFTVITAPQGLVFVGSPGRVGLNEWQQFAPQWRTVAAAPMPSDQAVALQMAFTAYFTGAQHTVQWPLAPFSTGTPQQQQVWQALAAVPYGTTISYTALAARCGLAHAVRAVASAVGKNPLLIVLPCHRIVRQDGSVGQYRAGTAMKQQLITFEHDQLTV</sequence>
<evidence type="ECO:0000256" key="1">
    <source>
        <dbReference type="ARBA" id="ARBA00001286"/>
    </source>
</evidence>
<dbReference type="InterPro" id="IPR014048">
    <property type="entry name" value="MethylDNA_cys_MeTrfase_DNA-bd"/>
</dbReference>
<dbReference type="FunFam" id="1.10.10.10:FF:000214">
    <property type="entry name" value="Methylated-DNA--protein-cysteine methyltransferase"/>
    <property type="match status" value="1"/>
</dbReference>
<gene>
    <name evidence="10" type="ORF">FC91_GL002727</name>
</gene>
<evidence type="ECO:0000259" key="9">
    <source>
        <dbReference type="Pfam" id="PF01035"/>
    </source>
</evidence>
<evidence type="ECO:0000256" key="2">
    <source>
        <dbReference type="ARBA" id="ARBA00008711"/>
    </source>
</evidence>
<dbReference type="PANTHER" id="PTHR10815:SF13">
    <property type="entry name" value="METHYLATED-DNA--PROTEIN-CYSTEINE METHYLTRANSFERASE"/>
    <property type="match status" value="1"/>
</dbReference>
<dbReference type="CDD" id="cd06445">
    <property type="entry name" value="ATase"/>
    <property type="match status" value="1"/>
</dbReference>
<dbReference type="InterPro" id="IPR001497">
    <property type="entry name" value="MethylDNA_cys_MeTrfase_AS"/>
</dbReference>
<evidence type="ECO:0000313" key="11">
    <source>
        <dbReference type="Proteomes" id="UP000050949"/>
    </source>
</evidence>
<evidence type="ECO:0000313" key="10">
    <source>
        <dbReference type="EMBL" id="KRM27215.1"/>
    </source>
</evidence>
<dbReference type="SUPFAM" id="SSF53155">
    <property type="entry name" value="Methylated DNA-protein cysteine methyltransferase domain"/>
    <property type="match status" value="1"/>
</dbReference>
<dbReference type="GO" id="GO:0003908">
    <property type="term" value="F:methylated-DNA-[protein]-cysteine S-methyltransferase activity"/>
    <property type="evidence" value="ECO:0007669"/>
    <property type="project" value="UniProtKB-EC"/>
</dbReference>
<dbReference type="PATRIC" id="fig|1122147.4.peg.2809"/>
<evidence type="ECO:0000256" key="4">
    <source>
        <dbReference type="ARBA" id="ARBA00022603"/>
    </source>
</evidence>
<evidence type="ECO:0000256" key="5">
    <source>
        <dbReference type="ARBA" id="ARBA00022679"/>
    </source>
</evidence>
<dbReference type="NCBIfam" id="TIGR00589">
    <property type="entry name" value="ogt"/>
    <property type="match status" value="1"/>
</dbReference>
<dbReference type="PROSITE" id="PS00374">
    <property type="entry name" value="MGMT"/>
    <property type="match status" value="1"/>
</dbReference>
<evidence type="ECO:0000256" key="6">
    <source>
        <dbReference type="ARBA" id="ARBA00022763"/>
    </source>
</evidence>
<accession>A0A0R1XAK0</accession>
<dbReference type="Proteomes" id="UP000050949">
    <property type="component" value="Unassembled WGS sequence"/>
</dbReference>
<dbReference type="AlphaFoldDB" id="A0A0R1XAK0"/>
<comment type="catalytic activity">
    <reaction evidence="1">
        <text>a 4-O-methyl-thymidine in DNA + L-cysteinyl-[protein] = a thymidine in DNA + S-methyl-L-cysteinyl-[protein]</text>
        <dbReference type="Rhea" id="RHEA:53428"/>
        <dbReference type="Rhea" id="RHEA-COMP:10131"/>
        <dbReference type="Rhea" id="RHEA-COMP:10132"/>
        <dbReference type="Rhea" id="RHEA-COMP:13555"/>
        <dbReference type="Rhea" id="RHEA-COMP:13556"/>
        <dbReference type="ChEBI" id="CHEBI:29950"/>
        <dbReference type="ChEBI" id="CHEBI:82612"/>
        <dbReference type="ChEBI" id="CHEBI:137386"/>
        <dbReference type="ChEBI" id="CHEBI:137387"/>
        <dbReference type="EC" id="2.1.1.63"/>
    </reaction>
</comment>
<comment type="caution">
    <text evidence="10">The sequence shown here is derived from an EMBL/GenBank/DDBJ whole genome shotgun (WGS) entry which is preliminary data.</text>
</comment>
<protein>
    <recommendedName>
        <fullName evidence="3">methylated-DNA--[protein]-cysteine S-methyltransferase</fullName>
        <ecNumber evidence="3">2.1.1.63</ecNumber>
    </recommendedName>
</protein>
<dbReference type="EMBL" id="AZFW01000053">
    <property type="protein sequence ID" value="KRM27215.1"/>
    <property type="molecule type" value="Genomic_DNA"/>
</dbReference>
<dbReference type="GO" id="GO:0032259">
    <property type="term" value="P:methylation"/>
    <property type="evidence" value="ECO:0007669"/>
    <property type="project" value="UniProtKB-KW"/>
</dbReference>
<keyword evidence="5" id="KW-0808">Transferase</keyword>
<organism evidence="10 11">
    <name type="scientific">Schleiferilactobacillus harbinensis DSM 16991</name>
    <dbReference type="NCBI Taxonomy" id="1122147"/>
    <lineage>
        <taxon>Bacteria</taxon>
        <taxon>Bacillati</taxon>
        <taxon>Bacillota</taxon>
        <taxon>Bacilli</taxon>
        <taxon>Lactobacillales</taxon>
        <taxon>Lactobacillaceae</taxon>
        <taxon>Schleiferilactobacillus</taxon>
    </lineage>
</organism>
<dbReference type="Gene3D" id="1.10.10.10">
    <property type="entry name" value="Winged helix-like DNA-binding domain superfamily/Winged helix DNA-binding domain"/>
    <property type="match status" value="1"/>
</dbReference>
<reference evidence="10 11" key="1">
    <citation type="journal article" date="2015" name="Genome Announc.">
        <title>Expanding the biotechnology potential of lactobacilli through comparative genomics of 213 strains and associated genera.</title>
        <authorList>
            <person name="Sun Z."/>
            <person name="Harris H.M."/>
            <person name="McCann A."/>
            <person name="Guo C."/>
            <person name="Argimon S."/>
            <person name="Zhang W."/>
            <person name="Yang X."/>
            <person name="Jeffery I.B."/>
            <person name="Cooney J.C."/>
            <person name="Kagawa T.F."/>
            <person name="Liu W."/>
            <person name="Song Y."/>
            <person name="Salvetti E."/>
            <person name="Wrobel A."/>
            <person name="Rasinkangas P."/>
            <person name="Parkhill J."/>
            <person name="Rea M.C."/>
            <person name="O'Sullivan O."/>
            <person name="Ritari J."/>
            <person name="Douillard F.P."/>
            <person name="Paul Ross R."/>
            <person name="Yang R."/>
            <person name="Briner A.E."/>
            <person name="Felis G.E."/>
            <person name="de Vos W.M."/>
            <person name="Barrangou R."/>
            <person name="Klaenhammer T.R."/>
            <person name="Caufield P.W."/>
            <person name="Cui Y."/>
            <person name="Zhang H."/>
            <person name="O'Toole P.W."/>
        </authorList>
    </citation>
    <scope>NUCLEOTIDE SEQUENCE [LARGE SCALE GENOMIC DNA]</scope>
    <source>
        <strain evidence="10 11">DSM 16991</strain>
    </source>
</reference>
<keyword evidence="4" id="KW-0489">Methyltransferase</keyword>
<comment type="catalytic activity">
    <reaction evidence="8">
        <text>a 6-O-methyl-2'-deoxyguanosine in DNA + L-cysteinyl-[protein] = S-methyl-L-cysteinyl-[protein] + a 2'-deoxyguanosine in DNA</text>
        <dbReference type="Rhea" id="RHEA:24000"/>
        <dbReference type="Rhea" id="RHEA-COMP:10131"/>
        <dbReference type="Rhea" id="RHEA-COMP:10132"/>
        <dbReference type="Rhea" id="RHEA-COMP:11367"/>
        <dbReference type="Rhea" id="RHEA-COMP:11368"/>
        <dbReference type="ChEBI" id="CHEBI:29950"/>
        <dbReference type="ChEBI" id="CHEBI:82612"/>
        <dbReference type="ChEBI" id="CHEBI:85445"/>
        <dbReference type="ChEBI" id="CHEBI:85448"/>
        <dbReference type="EC" id="2.1.1.63"/>
    </reaction>
</comment>
<feature type="domain" description="Methylated-DNA-[protein]-cysteine S-methyltransferase DNA binding" evidence="9">
    <location>
        <begin position="91"/>
        <end position="168"/>
    </location>
</feature>
<proteinExistence type="inferred from homology"/>
<dbReference type="SUPFAM" id="SSF46767">
    <property type="entry name" value="Methylated DNA-protein cysteine methyltransferase, C-terminal domain"/>
    <property type="match status" value="1"/>
</dbReference>
<dbReference type="PANTHER" id="PTHR10815">
    <property type="entry name" value="METHYLATED-DNA--PROTEIN-CYSTEINE METHYLTRANSFERASE"/>
    <property type="match status" value="1"/>
</dbReference>
<dbReference type="EC" id="2.1.1.63" evidence="3"/>
<dbReference type="InterPro" id="IPR036217">
    <property type="entry name" value="MethylDNA_cys_MeTrfase_DNAb"/>
</dbReference>
<comment type="similarity">
    <text evidence="2">Belongs to the MGMT family.</text>
</comment>
<dbReference type="eggNOG" id="COG0350">
    <property type="taxonomic scope" value="Bacteria"/>
</dbReference>
<dbReference type="InterPro" id="IPR036388">
    <property type="entry name" value="WH-like_DNA-bd_sf"/>
</dbReference>